<feature type="transmembrane region" description="Helical" evidence="2">
    <location>
        <begin position="125"/>
        <end position="147"/>
    </location>
</feature>
<reference evidence="3" key="1">
    <citation type="submission" date="2015-11" db="EMBL/GenBank/DDBJ databases">
        <title>De novo transcriptome assembly of four potential Pierce s Disease insect vectors from Arizona vineyards.</title>
        <authorList>
            <person name="Tassone E.E."/>
        </authorList>
    </citation>
    <scope>NUCLEOTIDE SEQUENCE</scope>
</reference>
<dbReference type="EMBL" id="GECU01037068">
    <property type="protein sequence ID" value="JAS70638.1"/>
    <property type="molecule type" value="Transcribed_RNA"/>
</dbReference>
<accession>A0A1B6H7G8</accession>
<dbReference type="GO" id="GO:0050982">
    <property type="term" value="P:detection of mechanical stimulus"/>
    <property type="evidence" value="ECO:0007669"/>
    <property type="project" value="TreeGrafter"/>
</dbReference>
<proteinExistence type="predicted"/>
<gene>
    <name evidence="3" type="ORF">g.56233</name>
</gene>
<dbReference type="GO" id="GO:0005262">
    <property type="term" value="F:calcium channel activity"/>
    <property type="evidence" value="ECO:0007669"/>
    <property type="project" value="TreeGrafter"/>
</dbReference>
<evidence type="ECO:0000256" key="1">
    <source>
        <dbReference type="SAM" id="MobiDB-lite"/>
    </source>
</evidence>
<dbReference type="PANTHER" id="PTHR10877">
    <property type="entry name" value="POLYCYSTIN FAMILY MEMBER"/>
    <property type="match status" value="1"/>
</dbReference>
<feature type="non-terminal residue" evidence="3">
    <location>
        <position position="284"/>
    </location>
</feature>
<dbReference type="PANTHER" id="PTHR10877:SF150">
    <property type="entry name" value="REJ DOMAIN-CONTAINING PROTEIN"/>
    <property type="match status" value="1"/>
</dbReference>
<keyword evidence="2" id="KW-0472">Membrane</keyword>
<organism evidence="3">
    <name type="scientific">Homalodisca liturata</name>
    <dbReference type="NCBI Taxonomy" id="320908"/>
    <lineage>
        <taxon>Eukaryota</taxon>
        <taxon>Metazoa</taxon>
        <taxon>Ecdysozoa</taxon>
        <taxon>Arthropoda</taxon>
        <taxon>Hexapoda</taxon>
        <taxon>Insecta</taxon>
        <taxon>Pterygota</taxon>
        <taxon>Neoptera</taxon>
        <taxon>Paraneoptera</taxon>
        <taxon>Hemiptera</taxon>
        <taxon>Auchenorrhyncha</taxon>
        <taxon>Membracoidea</taxon>
        <taxon>Cicadellidae</taxon>
        <taxon>Cicadellinae</taxon>
        <taxon>Proconiini</taxon>
        <taxon>Homalodisca</taxon>
    </lineage>
</organism>
<dbReference type="InterPro" id="IPR051223">
    <property type="entry name" value="Polycystin"/>
</dbReference>
<feature type="transmembrane region" description="Helical" evidence="2">
    <location>
        <begin position="210"/>
        <end position="230"/>
    </location>
</feature>
<dbReference type="GO" id="GO:0016020">
    <property type="term" value="C:membrane"/>
    <property type="evidence" value="ECO:0007669"/>
    <property type="project" value="TreeGrafter"/>
</dbReference>
<evidence type="ECO:0000256" key="2">
    <source>
        <dbReference type="SAM" id="Phobius"/>
    </source>
</evidence>
<feature type="non-terminal residue" evidence="3">
    <location>
        <position position="1"/>
    </location>
</feature>
<evidence type="ECO:0000313" key="3">
    <source>
        <dbReference type="EMBL" id="JAS70638.1"/>
    </source>
</evidence>
<feature type="compositionally biased region" description="Low complexity" evidence="1">
    <location>
        <begin position="8"/>
        <end position="25"/>
    </location>
</feature>
<feature type="region of interest" description="Disordered" evidence="1">
    <location>
        <begin position="1"/>
        <end position="31"/>
    </location>
</feature>
<protein>
    <submittedName>
        <fullName evidence="3">Uncharacterized protein</fullName>
    </submittedName>
</protein>
<dbReference type="AlphaFoldDB" id="A0A1B6H7G8"/>
<feature type="transmembrane region" description="Helical" evidence="2">
    <location>
        <begin position="84"/>
        <end position="105"/>
    </location>
</feature>
<keyword evidence="2" id="KW-0812">Transmembrane</keyword>
<sequence length="284" mass="33393">LHANAQHSSESSISDTISSSTTTDSSELEGDIEEEEEVQESCWRNCYKQVEALLFQVIITKTVMPVKIAEEDEESAHVRKQWMYFAWILCETTIFVSAFFVVIYGLKMDQKSTNEWLFFSFKNSFTRVILLAPMKIIIFATILAILYGQLQYVPSYECNTETAMKKDMIGNPSFLAQILKTRRSAWYHPLYYKTVLSIRRNEKNWRRWKIIINFTVVLLLYITLMVQVLMNWDGLYIPTRRNIQNIFDIKKSTDKVKDFGTYLDYLRTVVMPALSIKYWYNGDM</sequence>
<keyword evidence="2" id="KW-1133">Transmembrane helix</keyword>
<name>A0A1B6H7G8_9HEMI</name>